<dbReference type="Proteomes" id="UP000002280">
    <property type="component" value="Chromosome 4"/>
</dbReference>
<dbReference type="AlphaFoldDB" id="K7E0X4"/>
<name>K7E0X4_MONDO</name>
<dbReference type="GeneID" id="100619515"/>
<reference evidence="2" key="2">
    <citation type="submission" date="2025-08" db="UniProtKB">
        <authorList>
            <consortium name="Ensembl"/>
        </authorList>
    </citation>
    <scope>IDENTIFICATION</scope>
</reference>
<evidence type="ECO:0000313" key="2">
    <source>
        <dbReference type="Ensembl" id="ENSMODP00000039425.1"/>
    </source>
</evidence>
<dbReference type="FunCoup" id="K7E0X4">
    <property type="interactions" value="18"/>
</dbReference>
<dbReference type="eggNOG" id="ENOG502S3ZT">
    <property type="taxonomic scope" value="Eukaryota"/>
</dbReference>
<keyword evidence="3" id="KW-1185">Reference proteome</keyword>
<feature type="compositionally biased region" description="Basic and acidic residues" evidence="1">
    <location>
        <begin position="139"/>
        <end position="173"/>
    </location>
</feature>
<reference evidence="2" key="3">
    <citation type="submission" date="2025-09" db="UniProtKB">
        <authorList>
            <consortium name="Ensembl"/>
        </authorList>
    </citation>
    <scope>IDENTIFICATION</scope>
</reference>
<accession>K7E0X4</accession>
<reference evidence="2 3" key="1">
    <citation type="journal article" date="2007" name="Nature">
        <title>Genome of the marsupial Monodelphis domestica reveals innovation in non-coding sequences.</title>
        <authorList>
            <person name="Mikkelsen T.S."/>
            <person name="Wakefield M.J."/>
            <person name="Aken B."/>
            <person name="Amemiya C.T."/>
            <person name="Chang J.L."/>
            <person name="Duke S."/>
            <person name="Garber M."/>
            <person name="Gentles A.J."/>
            <person name="Goodstadt L."/>
            <person name="Heger A."/>
            <person name="Jurka J."/>
            <person name="Kamal M."/>
            <person name="Mauceli E."/>
            <person name="Searle S.M."/>
            <person name="Sharpe T."/>
            <person name="Baker M.L."/>
            <person name="Batzer M.A."/>
            <person name="Benos P.V."/>
            <person name="Belov K."/>
            <person name="Clamp M."/>
            <person name="Cook A."/>
            <person name="Cuff J."/>
            <person name="Das R."/>
            <person name="Davidow L."/>
            <person name="Deakin J.E."/>
            <person name="Fazzari M.J."/>
            <person name="Glass J.L."/>
            <person name="Grabherr M."/>
            <person name="Greally J.M."/>
            <person name="Gu W."/>
            <person name="Hore T.A."/>
            <person name="Huttley G.A."/>
            <person name="Kleber M."/>
            <person name="Jirtle R.L."/>
            <person name="Koina E."/>
            <person name="Lee J.T."/>
            <person name="Mahony S."/>
            <person name="Marra M.A."/>
            <person name="Miller R.D."/>
            <person name="Nicholls R.D."/>
            <person name="Oda M."/>
            <person name="Papenfuss A.T."/>
            <person name="Parra Z.E."/>
            <person name="Pollock D.D."/>
            <person name="Ray D.A."/>
            <person name="Schein J.E."/>
            <person name="Speed T.P."/>
            <person name="Thompson K."/>
            <person name="VandeBerg J.L."/>
            <person name="Wade C.M."/>
            <person name="Walker J.A."/>
            <person name="Waters P.D."/>
            <person name="Webber C."/>
            <person name="Weidman J.R."/>
            <person name="Xie X."/>
            <person name="Zody M.C."/>
            <person name="Baldwin J."/>
            <person name="Abdouelleil A."/>
            <person name="Abdulkadir J."/>
            <person name="Abebe A."/>
            <person name="Abera B."/>
            <person name="Abreu J."/>
            <person name="Acer S.C."/>
            <person name="Aftuck L."/>
            <person name="Alexander A."/>
            <person name="An P."/>
            <person name="Anderson E."/>
            <person name="Anderson S."/>
            <person name="Arachi H."/>
            <person name="Azer M."/>
            <person name="Bachantsang P."/>
            <person name="Barry A."/>
            <person name="Bayul T."/>
            <person name="Berlin A."/>
            <person name="Bessette D."/>
            <person name="Bloom T."/>
            <person name="Bloom T."/>
            <person name="Boguslavskiy L."/>
            <person name="Bonnet C."/>
            <person name="Boukhgalter B."/>
            <person name="Bourzgui I."/>
            <person name="Brown A."/>
            <person name="Cahill P."/>
            <person name="Channer S."/>
            <person name="Cheshatsang Y."/>
            <person name="Chuda L."/>
            <person name="Citroen M."/>
            <person name="Collymore A."/>
            <person name="Cooke P."/>
            <person name="Costello M."/>
            <person name="D'Aco K."/>
            <person name="Daza R."/>
            <person name="De Haan G."/>
            <person name="DeGray S."/>
            <person name="DeMaso C."/>
            <person name="Dhargay N."/>
            <person name="Dooley K."/>
            <person name="Dooley E."/>
            <person name="Doricent M."/>
            <person name="Dorje P."/>
            <person name="Dorjee K."/>
            <person name="Dupes A."/>
            <person name="Elong R."/>
            <person name="Falk J."/>
            <person name="Farina A."/>
            <person name="Faro S."/>
            <person name="Ferguson D."/>
            <person name="Fisher S."/>
            <person name="Foley C.D."/>
            <person name="Franke A."/>
            <person name="Friedrich D."/>
            <person name="Gadbois L."/>
            <person name="Gearin G."/>
            <person name="Gearin C.R."/>
            <person name="Giannoukos G."/>
            <person name="Goode T."/>
            <person name="Graham J."/>
            <person name="Grandbois E."/>
            <person name="Grewal S."/>
            <person name="Gyaltsen K."/>
            <person name="Hafez N."/>
            <person name="Hagos B."/>
            <person name="Hall J."/>
            <person name="Henson C."/>
            <person name="Hollinger A."/>
            <person name="Honan T."/>
            <person name="Huard M.D."/>
            <person name="Hughes L."/>
            <person name="Hurhula B."/>
            <person name="Husby M.E."/>
            <person name="Kamat A."/>
            <person name="Kanga B."/>
            <person name="Kashin S."/>
            <person name="Khazanovich D."/>
            <person name="Kisner P."/>
            <person name="Lance K."/>
            <person name="Lara M."/>
            <person name="Lee W."/>
            <person name="Lennon N."/>
            <person name="Letendre F."/>
            <person name="LeVine R."/>
            <person name="Lipovsky A."/>
            <person name="Liu X."/>
            <person name="Liu J."/>
            <person name="Liu S."/>
            <person name="Lokyitsang T."/>
            <person name="Lokyitsang Y."/>
            <person name="Lubonja R."/>
            <person name="Lui A."/>
            <person name="MacDonald P."/>
            <person name="Magnisalis V."/>
            <person name="Maru K."/>
            <person name="Matthews C."/>
            <person name="McCusker W."/>
            <person name="McDonough S."/>
            <person name="Mehta T."/>
            <person name="Meldrim J."/>
            <person name="Meneus L."/>
            <person name="Mihai O."/>
            <person name="Mihalev A."/>
            <person name="Mihova T."/>
            <person name="Mittelman R."/>
            <person name="Mlenga V."/>
            <person name="Montmayeur A."/>
            <person name="Mulrain L."/>
            <person name="Navidi A."/>
            <person name="Naylor J."/>
            <person name="Negash T."/>
            <person name="Nguyen T."/>
            <person name="Nguyen N."/>
            <person name="Nicol R."/>
            <person name="Norbu C."/>
            <person name="Norbu N."/>
            <person name="Novod N."/>
            <person name="O'Neill B."/>
            <person name="Osman S."/>
            <person name="Markiewicz E."/>
            <person name="Oyono O.L."/>
            <person name="Patti C."/>
            <person name="Phunkhang P."/>
            <person name="Pierre F."/>
            <person name="Priest M."/>
            <person name="Raghuraman S."/>
            <person name="Rege F."/>
            <person name="Reyes R."/>
            <person name="Rise C."/>
            <person name="Rogov P."/>
            <person name="Ross K."/>
            <person name="Ryan E."/>
            <person name="Settipalli S."/>
            <person name="Shea T."/>
            <person name="Sherpa N."/>
            <person name="Shi L."/>
            <person name="Shih D."/>
            <person name="Sparrow T."/>
            <person name="Spaulding J."/>
            <person name="Stalker J."/>
            <person name="Stange-Thomann N."/>
            <person name="Stavropoulos S."/>
            <person name="Stone C."/>
            <person name="Strader C."/>
            <person name="Tesfaye S."/>
            <person name="Thomson T."/>
            <person name="Thoulutsang Y."/>
            <person name="Thoulutsang D."/>
            <person name="Topham K."/>
            <person name="Topping I."/>
            <person name="Tsamla T."/>
            <person name="Vassiliev H."/>
            <person name="Vo A."/>
            <person name="Wangchuk T."/>
            <person name="Wangdi T."/>
            <person name="Weiand M."/>
            <person name="Wilkinson J."/>
            <person name="Wilson A."/>
            <person name="Yadav S."/>
            <person name="Young G."/>
            <person name="Yu Q."/>
            <person name="Zembek L."/>
            <person name="Zhong D."/>
            <person name="Zimmer A."/>
            <person name="Zwirko Z."/>
            <person name="Jaffe D.B."/>
            <person name="Alvarez P."/>
            <person name="Brockman W."/>
            <person name="Butler J."/>
            <person name="Chin C."/>
            <person name="Gnerre S."/>
            <person name="MacCallum I."/>
            <person name="Graves J.A."/>
            <person name="Ponting C.P."/>
            <person name="Breen M."/>
            <person name="Samollow P.B."/>
            <person name="Lander E.S."/>
            <person name="Lindblad-Toh K."/>
        </authorList>
    </citation>
    <scope>NUCLEOTIDE SEQUENCE [LARGE SCALE GENOMIC DNA]</scope>
</reference>
<organism evidence="2 3">
    <name type="scientific">Monodelphis domestica</name>
    <name type="common">Gray short-tailed opossum</name>
    <dbReference type="NCBI Taxonomy" id="13616"/>
    <lineage>
        <taxon>Eukaryota</taxon>
        <taxon>Metazoa</taxon>
        <taxon>Chordata</taxon>
        <taxon>Craniata</taxon>
        <taxon>Vertebrata</taxon>
        <taxon>Euteleostomi</taxon>
        <taxon>Mammalia</taxon>
        <taxon>Metatheria</taxon>
        <taxon>Didelphimorphia</taxon>
        <taxon>Didelphidae</taxon>
        <taxon>Monodelphis</taxon>
    </lineage>
</organism>
<dbReference type="GeneTree" id="ENSGT00390000007797"/>
<feature type="region of interest" description="Disordered" evidence="1">
    <location>
        <begin position="26"/>
        <end position="83"/>
    </location>
</feature>
<sequence>MENEDDDDVSFAKWMSSFWGHSWIDENERDLRNNRERRSQDIRARRTSLPCPTQFAALPMTSTHGSSRVVPVSGHPRRHSQEDYGFQGHHHMKAKICSQSGSLQGQMEPKGRSHSIQEFSEHFEQQLCFRTKRSVSLEPEAKKERKERESLRISTEAHQETEERRKLKEKKQGEASMGVLTKKSHE</sequence>
<dbReference type="RefSeq" id="XP_003341236.1">
    <property type="nucleotide sequence ID" value="XM_003341188.4"/>
</dbReference>
<dbReference type="OMA" id="EDQDVKC"/>
<dbReference type="Ensembl" id="ENSMODT00000042532.2">
    <property type="protein sequence ID" value="ENSMODP00000039425.1"/>
    <property type="gene ID" value="ENSMODG00000028846.2"/>
</dbReference>
<dbReference type="CTD" id="348801"/>
<dbReference type="Bgee" id="ENSMODG00000028846">
    <property type="expression patterns" value="Expressed in cerebellum and 11 other cell types or tissues"/>
</dbReference>
<gene>
    <name evidence="2" type="primary">LNP1</name>
</gene>
<dbReference type="PANTHER" id="PTHR35667:SF1">
    <property type="entry name" value="LEUKEMIA NUP98 FUSION PARTNER 1"/>
    <property type="match status" value="1"/>
</dbReference>
<protein>
    <submittedName>
        <fullName evidence="2">Leukemia NUP98 fusion partner 1</fullName>
    </submittedName>
</protein>
<dbReference type="InParanoid" id="K7E0X4"/>
<feature type="region of interest" description="Disordered" evidence="1">
    <location>
        <begin position="135"/>
        <end position="186"/>
    </location>
</feature>
<feature type="compositionally biased region" description="Basic and acidic residues" evidence="1">
    <location>
        <begin position="26"/>
        <end position="44"/>
    </location>
</feature>
<dbReference type="HOGENOM" id="CLU_119588_0_0_1"/>
<evidence type="ECO:0000256" key="1">
    <source>
        <dbReference type="SAM" id="MobiDB-lite"/>
    </source>
</evidence>
<evidence type="ECO:0000313" key="3">
    <source>
        <dbReference type="Proteomes" id="UP000002280"/>
    </source>
</evidence>
<dbReference type="InterPro" id="IPR029280">
    <property type="entry name" value="LNP1"/>
</dbReference>
<dbReference type="PANTHER" id="PTHR35667">
    <property type="entry name" value="LEUKEMIA NUP98 FUSION PARTNER 1"/>
    <property type="match status" value="1"/>
</dbReference>
<proteinExistence type="predicted"/>
<dbReference type="KEGG" id="mdo:100619515"/>
<dbReference type="Pfam" id="PF15419">
    <property type="entry name" value="LNP1"/>
    <property type="match status" value="1"/>
</dbReference>
<dbReference type="OrthoDB" id="8062037at2759"/>